<name>A0AAU9IXZ4_9CILI</name>
<evidence type="ECO:0000256" key="1">
    <source>
        <dbReference type="SAM" id="Coils"/>
    </source>
</evidence>
<dbReference type="AlphaFoldDB" id="A0AAU9IXZ4"/>
<dbReference type="InterPro" id="IPR011992">
    <property type="entry name" value="EF-hand-dom_pair"/>
</dbReference>
<reference evidence="3" key="1">
    <citation type="submission" date="2021-09" db="EMBL/GenBank/DDBJ databases">
        <authorList>
            <consortium name="AG Swart"/>
            <person name="Singh M."/>
            <person name="Singh A."/>
            <person name="Seah K."/>
            <person name="Emmerich C."/>
        </authorList>
    </citation>
    <scope>NUCLEOTIDE SEQUENCE</scope>
    <source>
        <strain evidence="3">ATCC30299</strain>
    </source>
</reference>
<comment type="caution">
    <text evidence="3">The sequence shown here is derived from an EMBL/GenBank/DDBJ whole genome shotgun (WGS) entry which is preliminary data.</text>
</comment>
<proteinExistence type="predicted"/>
<dbReference type="EMBL" id="CAJZBQ010000023">
    <property type="protein sequence ID" value="CAG9319429.1"/>
    <property type="molecule type" value="Genomic_DNA"/>
</dbReference>
<keyword evidence="4" id="KW-1185">Reference proteome</keyword>
<evidence type="ECO:0000313" key="4">
    <source>
        <dbReference type="Proteomes" id="UP001162131"/>
    </source>
</evidence>
<feature type="region of interest" description="Disordered" evidence="2">
    <location>
        <begin position="599"/>
        <end position="734"/>
    </location>
</feature>
<accession>A0AAU9IXZ4</accession>
<feature type="coiled-coil region" evidence="1">
    <location>
        <begin position="10"/>
        <end position="83"/>
    </location>
</feature>
<organism evidence="3 4">
    <name type="scientific">Blepharisma stoltei</name>
    <dbReference type="NCBI Taxonomy" id="1481888"/>
    <lineage>
        <taxon>Eukaryota</taxon>
        <taxon>Sar</taxon>
        <taxon>Alveolata</taxon>
        <taxon>Ciliophora</taxon>
        <taxon>Postciliodesmatophora</taxon>
        <taxon>Heterotrichea</taxon>
        <taxon>Heterotrichida</taxon>
        <taxon>Blepharismidae</taxon>
        <taxon>Blepharisma</taxon>
    </lineage>
</organism>
<gene>
    <name evidence="3" type="ORF">BSTOLATCC_MIC23986</name>
</gene>
<dbReference type="Proteomes" id="UP001162131">
    <property type="component" value="Unassembled WGS sequence"/>
</dbReference>
<evidence type="ECO:0000313" key="3">
    <source>
        <dbReference type="EMBL" id="CAG9319429.1"/>
    </source>
</evidence>
<dbReference type="Gene3D" id="1.10.238.10">
    <property type="entry name" value="EF-hand"/>
    <property type="match status" value="1"/>
</dbReference>
<dbReference type="SUPFAM" id="SSF47473">
    <property type="entry name" value="EF-hand"/>
    <property type="match status" value="1"/>
</dbReference>
<keyword evidence="1" id="KW-0175">Coiled coil</keyword>
<evidence type="ECO:0008006" key="5">
    <source>
        <dbReference type="Google" id="ProtNLM"/>
    </source>
</evidence>
<evidence type="ECO:0000256" key="2">
    <source>
        <dbReference type="SAM" id="MobiDB-lite"/>
    </source>
</evidence>
<sequence>MGNACQACENSKLQATVTELNEENRQLKKLAEDQKLSQSQLKSLYEKLISEKESSINLLTNELKLLKSDNISLTQRNEKLKATLIDGCQDKSAINFLTKENEEKLQKIDTDYSLKIQELSSENQQMRQELTVLADSHKRKVLWGALKYMKKFCLQDLSRLFDRWKEMIDGPAVLETEGSLMLKTIEFDVASIYDDDDRKVNQDGVRAALGILSEEQKTAISENPLMIYYEAHRGRGERPMSIHNVFRFFEEMLDKKYEADCADLDAKRTPRTMPDYMMDHLIRVYGLKKIAHKALCQIIPTLEDLNHRRNSWGTLLSRLIQVIHHDPIPHQLALFLTKARIEFNKLVANALKDMKTRKRETVTGQTDKEGSAFLIDVMNLVYNLFDTDRGSRGKAISLLKPESFSPEQFMVFRICHKIIRMGETAENVFSVLDVDRQNNEISRDQLIEGVRKILELAMPDDEATVLFNVLDPRNTGRISRDTFLQKIDIKSHYENCKSLNFTVKKSKFWMVLIEVYKTVQIKDTALLMAWFNAQGVTHLDFEGFKNYAMSIDEDIEIEEIQSHYDDGLRLNSDASLDGLTQESFCKVIIRESIGGRGTRDFKLKSGMTMRSVSRKNSDLNTSQDDIQPPSKGKHSRRPSGLITPPPARSKTPTMDISPTMHKKKSSFSGLPPSSAKVSIPKPRETPRSPEFPSSQTPEPRLSDLIVEQRQSEGATKNRREPKSPNEPKSPSFGW</sequence>
<feature type="compositionally biased region" description="Basic and acidic residues" evidence="2">
    <location>
        <begin position="715"/>
        <end position="725"/>
    </location>
</feature>
<protein>
    <recommendedName>
        <fullName evidence="5">EF-hand domain-containing protein</fullName>
    </recommendedName>
</protein>